<evidence type="ECO:0000313" key="2">
    <source>
        <dbReference type="Proteomes" id="UP000294835"/>
    </source>
</evidence>
<sequence length="52" mass="5799">MPAGYKARWGIFHFGNIPRVVSVDTEQKCEGLARYLSTGSLAFCHSRKAPML</sequence>
<keyword evidence="2" id="KW-1185">Reference proteome</keyword>
<dbReference type="AlphaFoldDB" id="A0A4R2Q195"/>
<protein>
    <submittedName>
        <fullName evidence="1">Uncharacterized protein</fullName>
    </submittedName>
</protein>
<comment type="caution">
    <text evidence="1">The sequence shown here is derived from an EMBL/GenBank/DDBJ whole genome shotgun (WGS) entry which is preliminary data.</text>
</comment>
<reference evidence="1 2" key="1">
    <citation type="submission" date="2019-03" db="EMBL/GenBank/DDBJ databases">
        <title>Genomic Encyclopedia of Type Strains, Phase IV (KMG-IV): sequencing the most valuable type-strain genomes for metagenomic binning, comparative biology and taxonomic classification.</title>
        <authorList>
            <person name="Goeker M."/>
        </authorList>
    </citation>
    <scope>NUCLEOTIDE SEQUENCE [LARGE SCALE GENOMIC DNA]</scope>
    <source>
        <strain evidence="1 2">DSM 18063</strain>
    </source>
</reference>
<organism evidence="1 2">
    <name type="scientific">Rhodovulum marinum</name>
    <dbReference type="NCBI Taxonomy" id="320662"/>
    <lineage>
        <taxon>Bacteria</taxon>
        <taxon>Pseudomonadati</taxon>
        <taxon>Pseudomonadota</taxon>
        <taxon>Alphaproteobacteria</taxon>
        <taxon>Rhodobacterales</taxon>
        <taxon>Paracoccaceae</taxon>
        <taxon>Rhodovulum</taxon>
    </lineage>
</organism>
<proteinExistence type="predicted"/>
<gene>
    <name evidence="1" type="ORF">EV662_10354</name>
</gene>
<name>A0A4R2Q195_9RHOB</name>
<dbReference type="EMBL" id="SLXP01000003">
    <property type="protein sequence ID" value="TCP42149.1"/>
    <property type="molecule type" value="Genomic_DNA"/>
</dbReference>
<dbReference type="Proteomes" id="UP000294835">
    <property type="component" value="Unassembled WGS sequence"/>
</dbReference>
<accession>A0A4R2Q195</accession>
<evidence type="ECO:0000313" key="1">
    <source>
        <dbReference type="EMBL" id="TCP42149.1"/>
    </source>
</evidence>